<reference evidence="2 3" key="1">
    <citation type="submission" date="2008-11" db="EMBL/GenBank/DDBJ databases">
        <title>Draft genome sequence of Eubacterium biforme (DSM 3989).</title>
        <authorList>
            <person name="Sudarsanam P."/>
            <person name="Ley R."/>
            <person name="Guruge J."/>
            <person name="Turnbaugh P.J."/>
            <person name="Mahowald M."/>
            <person name="Liep D."/>
            <person name="Gordon J."/>
        </authorList>
    </citation>
    <scope>NUCLEOTIDE SEQUENCE [LARGE SCALE GENOMIC DNA]</scope>
    <source>
        <strain evidence="2 3">DSM 3989</strain>
    </source>
</reference>
<dbReference type="AlphaFoldDB" id="B7C7Z2"/>
<protein>
    <recommendedName>
        <fullName evidence="1">Transcriptional regulator TetR C-terminal Firmicutes type domain-containing protein</fullName>
    </recommendedName>
</protein>
<dbReference type="Proteomes" id="UP000004315">
    <property type="component" value="Unassembled WGS sequence"/>
</dbReference>
<proteinExistence type="predicted"/>
<name>B7C7Z2_9FIRM</name>
<dbReference type="RefSeq" id="WP_003864106.1">
    <property type="nucleotide sequence ID" value="NZ_DS996840.1"/>
</dbReference>
<sequence length="130" mass="15720">MLDKMEQTLREELLLSYQNGNEESYVFSEHSFLLFLEHIKKHKYFYKVNLQTRKSFPLKQGYEKLWDIIEPRCKEVGIFDKEDILYYFINFQAGFTMTLKHWVDTDCKISEKQLAEIIKNCVPNILIKRN</sequence>
<organism evidence="2 3">
    <name type="scientific">Holdemanella biformis DSM 3989</name>
    <dbReference type="NCBI Taxonomy" id="518637"/>
    <lineage>
        <taxon>Bacteria</taxon>
        <taxon>Bacillati</taxon>
        <taxon>Bacillota</taxon>
        <taxon>Erysipelotrichia</taxon>
        <taxon>Erysipelotrichales</taxon>
        <taxon>Erysipelotrichaceae</taxon>
        <taxon>Holdemanella</taxon>
    </lineage>
</organism>
<dbReference type="eggNOG" id="COG1309">
    <property type="taxonomic scope" value="Bacteria"/>
</dbReference>
<dbReference type="OrthoDB" id="9810250at2"/>
<evidence type="ECO:0000313" key="3">
    <source>
        <dbReference type="Proteomes" id="UP000004315"/>
    </source>
</evidence>
<comment type="caution">
    <text evidence="2">The sequence shown here is derived from an EMBL/GenBank/DDBJ whole genome shotgun (WGS) entry which is preliminary data.</text>
</comment>
<dbReference type="EMBL" id="ABYT01000022">
    <property type="protein sequence ID" value="EEC91133.1"/>
    <property type="molecule type" value="Genomic_DNA"/>
</dbReference>
<evidence type="ECO:0000313" key="2">
    <source>
        <dbReference type="EMBL" id="EEC91133.1"/>
    </source>
</evidence>
<gene>
    <name evidence="2" type="ORF">EUBIFOR_00294</name>
</gene>
<dbReference type="STRING" id="518637.EUBIFOR_00294"/>
<dbReference type="HOGENOM" id="CLU_1935164_0_0_9"/>
<dbReference type="Gene3D" id="1.10.357.10">
    <property type="entry name" value="Tetracycline Repressor, domain 2"/>
    <property type="match status" value="1"/>
</dbReference>
<keyword evidence="3" id="KW-1185">Reference proteome</keyword>
<dbReference type="Pfam" id="PF14278">
    <property type="entry name" value="TetR_C_8"/>
    <property type="match status" value="1"/>
</dbReference>
<evidence type="ECO:0000259" key="1">
    <source>
        <dbReference type="Pfam" id="PF14278"/>
    </source>
</evidence>
<accession>B7C7Z2</accession>
<dbReference type="InterPro" id="IPR039532">
    <property type="entry name" value="TetR_C_Firmicutes"/>
</dbReference>
<feature type="domain" description="Transcriptional regulator TetR C-terminal Firmicutes type" evidence="1">
    <location>
        <begin position="30"/>
        <end position="121"/>
    </location>
</feature>